<protein>
    <submittedName>
        <fullName evidence="2">Uncharacterized protein</fullName>
    </submittedName>
</protein>
<dbReference type="Proteomes" id="UP000626092">
    <property type="component" value="Unassembled WGS sequence"/>
</dbReference>
<feature type="compositionally biased region" description="Basic and acidic residues" evidence="1">
    <location>
        <begin position="66"/>
        <end position="76"/>
    </location>
</feature>
<dbReference type="AlphaFoldDB" id="A0A834HJX5"/>
<dbReference type="EMBL" id="WJXA01000001">
    <property type="protein sequence ID" value="KAF7154742.1"/>
    <property type="molecule type" value="Genomic_DNA"/>
</dbReference>
<evidence type="ECO:0000313" key="3">
    <source>
        <dbReference type="Proteomes" id="UP000626092"/>
    </source>
</evidence>
<proteinExistence type="predicted"/>
<evidence type="ECO:0000256" key="1">
    <source>
        <dbReference type="SAM" id="MobiDB-lite"/>
    </source>
</evidence>
<gene>
    <name evidence="2" type="ORF">RHSIM_Rhsim01G0277600</name>
</gene>
<evidence type="ECO:0000313" key="2">
    <source>
        <dbReference type="EMBL" id="KAF7154742.1"/>
    </source>
</evidence>
<feature type="region of interest" description="Disordered" evidence="1">
    <location>
        <begin position="66"/>
        <end position="86"/>
    </location>
</feature>
<comment type="caution">
    <text evidence="2">The sequence shown here is derived from an EMBL/GenBank/DDBJ whole genome shotgun (WGS) entry which is preliminary data.</text>
</comment>
<organism evidence="2 3">
    <name type="scientific">Rhododendron simsii</name>
    <name type="common">Sims's rhododendron</name>
    <dbReference type="NCBI Taxonomy" id="118357"/>
    <lineage>
        <taxon>Eukaryota</taxon>
        <taxon>Viridiplantae</taxon>
        <taxon>Streptophyta</taxon>
        <taxon>Embryophyta</taxon>
        <taxon>Tracheophyta</taxon>
        <taxon>Spermatophyta</taxon>
        <taxon>Magnoliopsida</taxon>
        <taxon>eudicotyledons</taxon>
        <taxon>Gunneridae</taxon>
        <taxon>Pentapetalae</taxon>
        <taxon>asterids</taxon>
        <taxon>Ericales</taxon>
        <taxon>Ericaceae</taxon>
        <taxon>Ericoideae</taxon>
        <taxon>Rhodoreae</taxon>
        <taxon>Rhododendron</taxon>
    </lineage>
</organism>
<keyword evidence="3" id="KW-1185">Reference proteome</keyword>
<sequence>MPTRTLELWSGCYGDAGSDQVFKVSKNFYALVRSWNPHMVVVFKGTGASLGNFEQFVVEKKMTLSKGNDSDVKNKEEEEEEEEKSSGFGKLIGMVKGVWGFKKVGTEKGIKVNSSS</sequence>
<name>A0A834HJX5_RHOSS</name>
<reference evidence="2" key="1">
    <citation type="submission" date="2019-11" db="EMBL/GenBank/DDBJ databases">
        <authorList>
            <person name="Liu Y."/>
            <person name="Hou J."/>
            <person name="Li T.-Q."/>
            <person name="Guan C.-H."/>
            <person name="Wu X."/>
            <person name="Wu H.-Z."/>
            <person name="Ling F."/>
            <person name="Zhang R."/>
            <person name="Shi X.-G."/>
            <person name="Ren J.-P."/>
            <person name="Chen E.-F."/>
            <person name="Sun J.-M."/>
        </authorList>
    </citation>
    <scope>NUCLEOTIDE SEQUENCE</scope>
    <source>
        <strain evidence="2">Adult_tree_wgs_1</strain>
        <tissue evidence="2">Leaves</tissue>
    </source>
</reference>
<accession>A0A834HJX5</accession>